<dbReference type="SUPFAM" id="SSF57196">
    <property type="entry name" value="EGF/Laminin"/>
    <property type="match status" value="1"/>
</dbReference>
<dbReference type="PANTHER" id="PTHR14949">
    <property type="entry name" value="EGF-LIKE-DOMAIN, MULTIPLE 7, 8"/>
    <property type="match status" value="1"/>
</dbReference>
<evidence type="ECO:0000256" key="2">
    <source>
        <dbReference type="ARBA" id="ARBA00023157"/>
    </source>
</evidence>
<dbReference type="GO" id="GO:0009986">
    <property type="term" value="C:cell surface"/>
    <property type="evidence" value="ECO:0007669"/>
    <property type="project" value="TreeGrafter"/>
</dbReference>
<feature type="disulfide bond" evidence="3">
    <location>
        <begin position="79"/>
        <end position="89"/>
    </location>
</feature>
<dbReference type="Gene3D" id="2.10.25.10">
    <property type="entry name" value="Laminin"/>
    <property type="match status" value="1"/>
</dbReference>
<gene>
    <name evidence="4" type="ORF">CGI_10017543</name>
</gene>
<evidence type="ECO:0000256" key="3">
    <source>
        <dbReference type="PROSITE-ProRule" id="PRU00076"/>
    </source>
</evidence>
<dbReference type="GO" id="GO:0005102">
    <property type="term" value="F:signaling receptor binding"/>
    <property type="evidence" value="ECO:0007669"/>
    <property type="project" value="TreeGrafter"/>
</dbReference>
<keyword evidence="3" id="KW-0245">EGF-like domain</keyword>
<dbReference type="PROSITE" id="PS01186">
    <property type="entry name" value="EGF_2"/>
    <property type="match status" value="2"/>
</dbReference>
<evidence type="ECO:0000313" key="4">
    <source>
        <dbReference type="EMBL" id="EKC41437.1"/>
    </source>
</evidence>
<evidence type="ECO:0000256" key="1">
    <source>
        <dbReference type="ARBA" id="ARBA00022729"/>
    </source>
</evidence>
<dbReference type="InterPro" id="IPR000742">
    <property type="entry name" value="EGF"/>
</dbReference>
<comment type="caution">
    <text evidence="3">Lacks conserved residue(s) required for the propagation of feature annotation.</text>
</comment>
<name>K1QWY8_MAGGI</name>
<protein>
    <submittedName>
        <fullName evidence="4">Wnt inhibitory factor 1</fullName>
    </submittedName>
</protein>
<dbReference type="GO" id="GO:0005576">
    <property type="term" value="C:extracellular region"/>
    <property type="evidence" value="ECO:0007669"/>
    <property type="project" value="TreeGrafter"/>
</dbReference>
<dbReference type="HOGENOM" id="CLU_746501_0_0_1"/>
<organism evidence="4">
    <name type="scientific">Magallana gigas</name>
    <name type="common">Pacific oyster</name>
    <name type="synonym">Crassostrea gigas</name>
    <dbReference type="NCBI Taxonomy" id="29159"/>
    <lineage>
        <taxon>Eukaryota</taxon>
        <taxon>Metazoa</taxon>
        <taxon>Spiralia</taxon>
        <taxon>Lophotrochozoa</taxon>
        <taxon>Mollusca</taxon>
        <taxon>Bivalvia</taxon>
        <taxon>Autobranchia</taxon>
        <taxon>Pteriomorphia</taxon>
        <taxon>Ostreida</taxon>
        <taxon>Ostreoidea</taxon>
        <taxon>Ostreidae</taxon>
        <taxon>Magallana</taxon>
    </lineage>
</organism>
<dbReference type="InParanoid" id="K1QWY8"/>
<dbReference type="AlphaFoldDB" id="K1QWY8"/>
<dbReference type="PROSITE" id="PS50026">
    <property type="entry name" value="EGF_3"/>
    <property type="match status" value="2"/>
</dbReference>
<dbReference type="PROSITE" id="PS00022">
    <property type="entry name" value="EGF_1"/>
    <property type="match status" value="2"/>
</dbReference>
<dbReference type="CDD" id="cd00054">
    <property type="entry name" value="EGF_CA"/>
    <property type="match status" value="1"/>
</dbReference>
<feature type="disulfide bond" evidence="3">
    <location>
        <begin position="97"/>
        <end position="106"/>
    </location>
</feature>
<dbReference type="PROSITE" id="PS51034">
    <property type="entry name" value="ZP_2"/>
    <property type="match status" value="1"/>
</dbReference>
<accession>K1QWY8</accession>
<keyword evidence="1" id="KW-0732">Signal</keyword>
<keyword evidence="2 3" id="KW-1015">Disulfide bond</keyword>
<feature type="disulfide bond" evidence="3">
    <location>
        <begin position="57"/>
        <end position="66"/>
    </location>
</feature>
<dbReference type="PANTHER" id="PTHR14949:SF56">
    <property type="entry name" value="EGF-LIKE-DOMAIN, MULTIPLE 7"/>
    <property type="match status" value="1"/>
</dbReference>
<dbReference type="SMART" id="SM00181">
    <property type="entry name" value="EGF"/>
    <property type="match status" value="2"/>
</dbReference>
<sequence>MANIFRVGNGGMGMSPLYVLALCCLATTVFAKYDCTNNGGYGCKYGGTCHFYGFCICPKGFQGEDCGLKTELISTAANCTAECKNGGTCYESDRCYCPHGFIGDMCEIPDTVARCAPDRMIIEAYRPLGFVGEVYMFKNRKSCALKQVPSDIRDMMKLERVVLHSDKTECALTRTPDTPKLGDVTMKTTVVSTHNYNQFGPRDSIMDVSCVHTNSFQGSTKEITETAFPFRMVALDMNGEPVQALAANESIILQFEPVGIPDVRGVMVEYLEVYSINANSNEVVSKTIIENGCVLRTAQQHLEIPIRNYSEMNRQGTSWVARVAMRAFILLPGEPLLFKSRLRFCPGKCHGVFVCSDKHSALIKWRVNGPF</sequence>
<dbReference type="InterPro" id="IPR001507">
    <property type="entry name" value="ZP_dom"/>
</dbReference>
<dbReference type="EMBL" id="JH815866">
    <property type="protein sequence ID" value="EKC41437.1"/>
    <property type="molecule type" value="Genomic_DNA"/>
</dbReference>
<proteinExistence type="predicted"/>
<dbReference type="InterPro" id="IPR050969">
    <property type="entry name" value="Dev_Signal_Modulators"/>
</dbReference>
<reference evidence="4" key="1">
    <citation type="journal article" date="2012" name="Nature">
        <title>The oyster genome reveals stress adaptation and complexity of shell formation.</title>
        <authorList>
            <person name="Zhang G."/>
            <person name="Fang X."/>
            <person name="Guo X."/>
            <person name="Li L."/>
            <person name="Luo R."/>
            <person name="Xu F."/>
            <person name="Yang P."/>
            <person name="Zhang L."/>
            <person name="Wang X."/>
            <person name="Qi H."/>
            <person name="Xiong Z."/>
            <person name="Que H."/>
            <person name="Xie Y."/>
            <person name="Holland P.W."/>
            <person name="Paps J."/>
            <person name="Zhu Y."/>
            <person name="Wu F."/>
            <person name="Chen Y."/>
            <person name="Wang J."/>
            <person name="Peng C."/>
            <person name="Meng J."/>
            <person name="Yang L."/>
            <person name="Liu J."/>
            <person name="Wen B."/>
            <person name="Zhang N."/>
            <person name="Huang Z."/>
            <person name="Zhu Q."/>
            <person name="Feng Y."/>
            <person name="Mount A."/>
            <person name="Hedgecock D."/>
            <person name="Xu Z."/>
            <person name="Liu Y."/>
            <person name="Domazet-Loso T."/>
            <person name="Du Y."/>
            <person name="Sun X."/>
            <person name="Zhang S."/>
            <person name="Liu B."/>
            <person name="Cheng P."/>
            <person name="Jiang X."/>
            <person name="Li J."/>
            <person name="Fan D."/>
            <person name="Wang W."/>
            <person name="Fu W."/>
            <person name="Wang T."/>
            <person name="Wang B."/>
            <person name="Zhang J."/>
            <person name="Peng Z."/>
            <person name="Li Y."/>
            <person name="Li N."/>
            <person name="Wang J."/>
            <person name="Chen M."/>
            <person name="He Y."/>
            <person name="Tan F."/>
            <person name="Song X."/>
            <person name="Zheng Q."/>
            <person name="Huang R."/>
            <person name="Yang H."/>
            <person name="Du X."/>
            <person name="Chen L."/>
            <person name="Yang M."/>
            <person name="Gaffney P.M."/>
            <person name="Wang S."/>
            <person name="Luo L."/>
            <person name="She Z."/>
            <person name="Ming Y."/>
            <person name="Huang W."/>
            <person name="Zhang S."/>
            <person name="Huang B."/>
            <person name="Zhang Y."/>
            <person name="Qu T."/>
            <person name="Ni P."/>
            <person name="Miao G."/>
            <person name="Wang J."/>
            <person name="Wang Q."/>
            <person name="Steinberg C.E."/>
            <person name="Wang H."/>
            <person name="Li N."/>
            <person name="Qian L."/>
            <person name="Zhang G."/>
            <person name="Li Y."/>
            <person name="Yang H."/>
            <person name="Liu X."/>
            <person name="Wang J."/>
            <person name="Yin Y."/>
            <person name="Wang J."/>
        </authorList>
    </citation>
    <scope>NUCLEOTIDE SEQUENCE [LARGE SCALE GENOMIC DNA]</scope>
    <source>
        <strain evidence="4">05x7-T-G4-1.051#20</strain>
    </source>
</reference>